<accession>A0A1F5XGE7</accession>
<evidence type="ECO:0000256" key="1">
    <source>
        <dbReference type="SAM" id="Phobius"/>
    </source>
</evidence>
<gene>
    <name evidence="2" type="ORF">A3B19_01065</name>
</gene>
<reference evidence="2 3" key="1">
    <citation type="journal article" date="2016" name="Nat. Commun.">
        <title>Thousands of microbial genomes shed light on interconnected biogeochemical processes in an aquifer system.</title>
        <authorList>
            <person name="Anantharaman K."/>
            <person name="Brown C.T."/>
            <person name="Hug L.A."/>
            <person name="Sharon I."/>
            <person name="Castelle C.J."/>
            <person name="Probst A.J."/>
            <person name="Thomas B.C."/>
            <person name="Singh A."/>
            <person name="Wilkins M.J."/>
            <person name="Karaoz U."/>
            <person name="Brodie E.L."/>
            <person name="Williams K.H."/>
            <person name="Hubbard S.S."/>
            <person name="Banfield J.F."/>
        </authorList>
    </citation>
    <scope>NUCLEOTIDE SEQUENCE [LARGE SCALE GENOMIC DNA]</scope>
</reference>
<sequence>MEENRHLGWWVAGIIAVLVVAAFLVYYLSYAPVETGDYGIFPPSDTTQSIEADLNATDLNNLDAELSDIEKELAQ</sequence>
<dbReference type="EMBL" id="MFIF01000009">
    <property type="protein sequence ID" value="OGF87005.1"/>
    <property type="molecule type" value="Genomic_DNA"/>
</dbReference>
<keyword evidence="1" id="KW-1133">Transmembrane helix</keyword>
<proteinExistence type="predicted"/>
<dbReference type="AlphaFoldDB" id="A0A1F5XGE7"/>
<protein>
    <submittedName>
        <fullName evidence="2">Uncharacterized protein</fullName>
    </submittedName>
</protein>
<evidence type="ECO:0000313" key="3">
    <source>
        <dbReference type="Proteomes" id="UP000177346"/>
    </source>
</evidence>
<evidence type="ECO:0000313" key="2">
    <source>
        <dbReference type="EMBL" id="OGF87005.1"/>
    </source>
</evidence>
<dbReference type="Proteomes" id="UP000177346">
    <property type="component" value="Unassembled WGS sequence"/>
</dbReference>
<keyword evidence="1" id="KW-0472">Membrane</keyword>
<comment type="caution">
    <text evidence="2">The sequence shown here is derived from an EMBL/GenBank/DDBJ whole genome shotgun (WGS) entry which is preliminary data.</text>
</comment>
<name>A0A1F5XGE7_9BACT</name>
<organism evidence="2 3">
    <name type="scientific">Candidatus Giovannonibacteria bacterium RIFCSPLOWO2_01_FULL_46_32</name>
    <dbReference type="NCBI Taxonomy" id="1798353"/>
    <lineage>
        <taxon>Bacteria</taxon>
        <taxon>Candidatus Giovannoniibacteriota</taxon>
    </lineage>
</organism>
<feature type="transmembrane region" description="Helical" evidence="1">
    <location>
        <begin position="7"/>
        <end position="28"/>
    </location>
</feature>
<keyword evidence="1" id="KW-0812">Transmembrane</keyword>